<dbReference type="GO" id="GO:0007283">
    <property type="term" value="P:spermatogenesis"/>
    <property type="evidence" value="ECO:0007669"/>
    <property type="project" value="TreeGrafter"/>
</dbReference>
<evidence type="ECO:0000259" key="6">
    <source>
        <dbReference type="PROSITE" id="PS50059"/>
    </source>
</evidence>
<dbReference type="PANTHER" id="PTHR46674:SF1">
    <property type="entry name" value="INACTIVE PEPTIDYL-PROLYL CIS-TRANS ISOMERASE FKBP6"/>
    <property type="match status" value="1"/>
</dbReference>
<dbReference type="EC" id="5.2.1.8" evidence="4"/>
<dbReference type="InterPro" id="IPR011990">
    <property type="entry name" value="TPR-like_helical_dom_sf"/>
</dbReference>
<keyword evidence="8" id="KW-1185">Reference proteome</keyword>
<comment type="similarity">
    <text evidence="1">Belongs to the FKBP6 family.</text>
</comment>
<dbReference type="InterPro" id="IPR001179">
    <property type="entry name" value="PPIase_FKBP_dom"/>
</dbReference>
<dbReference type="InterPro" id="IPR046357">
    <property type="entry name" value="PPIase_dom_sf"/>
</dbReference>
<dbReference type="SUPFAM" id="SSF54534">
    <property type="entry name" value="FKBP-like"/>
    <property type="match status" value="1"/>
</dbReference>
<evidence type="ECO:0000256" key="2">
    <source>
        <dbReference type="ARBA" id="ARBA00022737"/>
    </source>
</evidence>
<keyword evidence="3 5" id="KW-0802">TPR repeat</keyword>
<feature type="repeat" description="TPR" evidence="5">
    <location>
        <begin position="246"/>
        <end position="279"/>
    </location>
</feature>
<protein>
    <recommendedName>
        <fullName evidence="4">peptidylprolyl isomerase</fullName>
        <ecNumber evidence="4">5.2.1.8</ecNumber>
    </recommendedName>
</protein>
<feature type="domain" description="PPIase FKBP-type" evidence="6">
    <location>
        <begin position="81"/>
        <end position="170"/>
    </location>
</feature>
<dbReference type="GO" id="GO:0003755">
    <property type="term" value="F:peptidyl-prolyl cis-trans isomerase activity"/>
    <property type="evidence" value="ECO:0007669"/>
    <property type="project" value="UniProtKB-KW"/>
</dbReference>
<dbReference type="InterPro" id="IPR042282">
    <property type="entry name" value="FKBP6/shu"/>
</dbReference>
<organism evidence="7 8">
    <name type="scientific">Cyanistes caeruleus</name>
    <name type="common">Eurasian blue tit</name>
    <name type="synonym">Parus caeruleus</name>
    <dbReference type="NCBI Taxonomy" id="156563"/>
    <lineage>
        <taxon>Eukaryota</taxon>
        <taxon>Metazoa</taxon>
        <taxon>Chordata</taxon>
        <taxon>Craniata</taxon>
        <taxon>Vertebrata</taxon>
        <taxon>Euteleostomi</taxon>
        <taxon>Archelosauria</taxon>
        <taxon>Archosauria</taxon>
        <taxon>Dinosauria</taxon>
        <taxon>Saurischia</taxon>
        <taxon>Theropoda</taxon>
        <taxon>Coelurosauria</taxon>
        <taxon>Aves</taxon>
        <taxon>Neognathae</taxon>
        <taxon>Neoaves</taxon>
        <taxon>Telluraves</taxon>
        <taxon>Australaves</taxon>
        <taxon>Passeriformes</taxon>
        <taxon>Paridae</taxon>
        <taxon>Cyanistes</taxon>
    </lineage>
</organism>
<dbReference type="SMART" id="SM00028">
    <property type="entry name" value="TPR"/>
    <property type="match status" value="3"/>
</dbReference>
<accession>A0A8C0Z844</accession>
<dbReference type="PANTHER" id="PTHR46674">
    <property type="entry name" value="INACTIVE PEPTIDYL-PROLYL CIS-TRANS ISOMERASE FKBP6"/>
    <property type="match status" value="1"/>
</dbReference>
<dbReference type="InterPro" id="IPR019734">
    <property type="entry name" value="TPR_rpt"/>
</dbReference>
<evidence type="ECO:0000256" key="5">
    <source>
        <dbReference type="PROSITE-ProRule" id="PRU00339"/>
    </source>
</evidence>
<proteinExistence type="inferred from homology"/>
<dbReference type="Pfam" id="PF00254">
    <property type="entry name" value="FKBP_C"/>
    <property type="match status" value="1"/>
</dbReference>
<keyword evidence="4" id="KW-0697">Rotamase</keyword>
<evidence type="ECO:0000313" key="8">
    <source>
        <dbReference type="Proteomes" id="UP000694410"/>
    </source>
</evidence>
<dbReference type="GO" id="GO:0051879">
    <property type="term" value="F:Hsp90 protein binding"/>
    <property type="evidence" value="ECO:0007669"/>
    <property type="project" value="TreeGrafter"/>
</dbReference>
<dbReference type="GO" id="GO:0034587">
    <property type="term" value="P:piRNA processing"/>
    <property type="evidence" value="ECO:0007669"/>
    <property type="project" value="TreeGrafter"/>
</dbReference>
<dbReference type="Proteomes" id="UP000694410">
    <property type="component" value="Unplaced"/>
</dbReference>
<dbReference type="Gene3D" id="3.10.50.40">
    <property type="match status" value="1"/>
</dbReference>
<keyword evidence="4" id="KW-0413">Isomerase</keyword>
<gene>
    <name evidence="7" type="primary">FKBP6</name>
</gene>
<reference evidence="7" key="2">
    <citation type="submission" date="2025-09" db="UniProtKB">
        <authorList>
            <consortium name="Ensembl"/>
        </authorList>
    </citation>
    <scope>IDENTIFICATION</scope>
</reference>
<evidence type="ECO:0000256" key="4">
    <source>
        <dbReference type="PROSITE-ProRule" id="PRU00277"/>
    </source>
</evidence>
<dbReference type="Ensembl" id="ENSCCET00000002393.1">
    <property type="protein sequence ID" value="ENSCCEP00000001374.1"/>
    <property type="gene ID" value="ENSCCEG00000001631.1"/>
</dbReference>
<evidence type="ECO:0000256" key="3">
    <source>
        <dbReference type="ARBA" id="ARBA00022803"/>
    </source>
</evidence>
<keyword evidence="2" id="KW-0677">Repeat</keyword>
<dbReference type="PROSITE" id="PS50059">
    <property type="entry name" value="FKBP_PPIASE"/>
    <property type="match status" value="1"/>
</dbReference>
<evidence type="ECO:0000313" key="7">
    <source>
        <dbReference type="Ensembl" id="ENSCCEP00000001374.1"/>
    </source>
</evidence>
<dbReference type="AlphaFoldDB" id="A0A8C0Z844"/>
<dbReference type="Gene3D" id="1.25.40.10">
    <property type="entry name" value="Tetratricopeptide repeat domain"/>
    <property type="match status" value="1"/>
</dbReference>
<evidence type="ECO:0000256" key="1">
    <source>
        <dbReference type="ARBA" id="ARBA00009648"/>
    </source>
</evidence>
<sequence>MMAGTAGEEELEVSWQDLGLDPASTPTWALTLTPAPGPTPASTPSLSLASESLQPLQDLTGDGGVRKERLCPGTGQPVPPSASVAVKYSGYLGNWNKLFCSNGNSKYPRLMKLGKDITLCGLEIGLLSMTKGEAALFILTPKYAYGQRGCPPSIPPNTTVLFKVEVLDFIDSEECDAFFELTYEQRDRLPLEKVLKVAATEREFGNYFFYKQCFKIAKDRYKRALSILGRSSSSKAEQSQINASKLLLFLNLSLTYLKLERADRALKYGQLALEMDPRNAKALFRCGQACLYMREYSKSRDFLARAQCIQPFNRDINNELKKLARFLAKSLGDQEAESRVRDTTRSTWKWRKKCAARCLTLSILMAEKKSRTVPAVQLLAHGGDLSITYRFLEKGQEHCLTWRD</sequence>
<name>A0A8C0Z844_CYACU</name>
<reference evidence="7" key="1">
    <citation type="submission" date="2025-08" db="UniProtKB">
        <authorList>
            <consortium name="Ensembl"/>
        </authorList>
    </citation>
    <scope>IDENTIFICATION</scope>
</reference>
<dbReference type="GO" id="GO:0005737">
    <property type="term" value="C:cytoplasm"/>
    <property type="evidence" value="ECO:0007669"/>
    <property type="project" value="TreeGrafter"/>
</dbReference>
<comment type="catalytic activity">
    <reaction evidence="4">
        <text>[protein]-peptidylproline (omega=180) = [protein]-peptidylproline (omega=0)</text>
        <dbReference type="Rhea" id="RHEA:16237"/>
        <dbReference type="Rhea" id="RHEA-COMP:10747"/>
        <dbReference type="Rhea" id="RHEA-COMP:10748"/>
        <dbReference type="ChEBI" id="CHEBI:83833"/>
        <dbReference type="ChEBI" id="CHEBI:83834"/>
        <dbReference type="EC" id="5.2.1.8"/>
    </reaction>
</comment>
<dbReference type="SUPFAM" id="SSF48452">
    <property type="entry name" value="TPR-like"/>
    <property type="match status" value="1"/>
</dbReference>
<dbReference type="PROSITE" id="PS50005">
    <property type="entry name" value="TPR"/>
    <property type="match status" value="1"/>
</dbReference>